<protein>
    <submittedName>
        <fullName evidence="1">Uncharacterized protein</fullName>
    </submittedName>
</protein>
<gene>
    <name evidence="1" type="ORF">AGOR_G00113750</name>
</gene>
<dbReference type="OrthoDB" id="10403335at2759"/>
<dbReference type="Proteomes" id="UP000829720">
    <property type="component" value="Unassembled WGS sequence"/>
</dbReference>
<proteinExistence type="predicted"/>
<dbReference type="AlphaFoldDB" id="A0A8T3DFJ1"/>
<dbReference type="EMBL" id="JAERUA010000010">
    <property type="protein sequence ID" value="KAI1894237.1"/>
    <property type="molecule type" value="Genomic_DNA"/>
</dbReference>
<organism evidence="1 2">
    <name type="scientific">Albula goreensis</name>
    <dbReference type="NCBI Taxonomy" id="1534307"/>
    <lineage>
        <taxon>Eukaryota</taxon>
        <taxon>Metazoa</taxon>
        <taxon>Chordata</taxon>
        <taxon>Craniata</taxon>
        <taxon>Vertebrata</taxon>
        <taxon>Euteleostomi</taxon>
        <taxon>Actinopterygii</taxon>
        <taxon>Neopterygii</taxon>
        <taxon>Teleostei</taxon>
        <taxon>Albuliformes</taxon>
        <taxon>Albulidae</taxon>
        <taxon>Albula</taxon>
    </lineage>
</organism>
<evidence type="ECO:0000313" key="2">
    <source>
        <dbReference type="Proteomes" id="UP000829720"/>
    </source>
</evidence>
<sequence length="77" mass="8706">MKNSTPYASTQNAHIRAFKRHRVTPRNWLGRKTGTVLGSFYSIWKGRLLGKQLYVVNGFLDSEEEFCGQQVCLAAAT</sequence>
<reference evidence="1" key="1">
    <citation type="submission" date="2021-01" db="EMBL/GenBank/DDBJ databases">
        <authorList>
            <person name="Zahm M."/>
            <person name="Roques C."/>
            <person name="Cabau C."/>
            <person name="Klopp C."/>
            <person name="Donnadieu C."/>
            <person name="Jouanno E."/>
            <person name="Lampietro C."/>
            <person name="Louis A."/>
            <person name="Herpin A."/>
            <person name="Echchiki A."/>
            <person name="Berthelot C."/>
            <person name="Parey E."/>
            <person name="Roest-Crollius H."/>
            <person name="Braasch I."/>
            <person name="Postlethwait J."/>
            <person name="Bobe J."/>
            <person name="Montfort J."/>
            <person name="Bouchez O."/>
            <person name="Begum T."/>
            <person name="Mejri S."/>
            <person name="Adams A."/>
            <person name="Chen W.-J."/>
            <person name="Guiguen Y."/>
        </authorList>
    </citation>
    <scope>NUCLEOTIDE SEQUENCE</scope>
    <source>
        <tissue evidence="1">Blood</tissue>
    </source>
</reference>
<evidence type="ECO:0000313" key="1">
    <source>
        <dbReference type="EMBL" id="KAI1894237.1"/>
    </source>
</evidence>
<name>A0A8T3DFJ1_9TELE</name>
<accession>A0A8T3DFJ1</accession>
<comment type="caution">
    <text evidence="1">The sequence shown here is derived from an EMBL/GenBank/DDBJ whole genome shotgun (WGS) entry which is preliminary data.</text>
</comment>
<keyword evidence="2" id="KW-1185">Reference proteome</keyword>